<organism evidence="4 5">
    <name type="scientific">Novosphingobium pentaromativorans</name>
    <dbReference type="NCBI Taxonomy" id="205844"/>
    <lineage>
        <taxon>Bacteria</taxon>
        <taxon>Pseudomonadati</taxon>
        <taxon>Pseudomonadota</taxon>
        <taxon>Alphaproteobacteria</taxon>
        <taxon>Sphingomonadales</taxon>
        <taxon>Sphingomonadaceae</taxon>
        <taxon>Novosphingobium</taxon>
    </lineage>
</organism>
<dbReference type="NCBIfam" id="NF007807">
    <property type="entry name" value="PRK10514.1"/>
    <property type="match status" value="1"/>
</dbReference>
<dbReference type="AlphaFoldDB" id="A0A2W5QPZ7"/>
<dbReference type="CDD" id="cd04301">
    <property type="entry name" value="NAT_SF"/>
    <property type="match status" value="1"/>
</dbReference>
<reference evidence="4 5" key="1">
    <citation type="submission" date="2017-08" db="EMBL/GenBank/DDBJ databases">
        <title>Infants hospitalized years apart are colonized by the same room-sourced microbial strains.</title>
        <authorList>
            <person name="Brooks B."/>
            <person name="Olm M.R."/>
            <person name="Firek B.A."/>
            <person name="Baker R."/>
            <person name="Thomas B.C."/>
            <person name="Morowitz M.J."/>
            <person name="Banfield J.F."/>
        </authorList>
    </citation>
    <scope>NUCLEOTIDE SEQUENCE [LARGE SCALE GENOMIC DNA]</scope>
    <source>
        <strain evidence="4">S2_005_002_R2_33</strain>
    </source>
</reference>
<keyword evidence="1 4" id="KW-0808">Transferase</keyword>
<dbReference type="GO" id="GO:0016747">
    <property type="term" value="F:acyltransferase activity, transferring groups other than amino-acyl groups"/>
    <property type="evidence" value="ECO:0007669"/>
    <property type="project" value="InterPro"/>
</dbReference>
<dbReference type="PANTHER" id="PTHR43800:SF1">
    <property type="entry name" value="PEPTIDYL-LYSINE N-ACETYLTRANSFERASE YJAB"/>
    <property type="match status" value="1"/>
</dbReference>
<evidence type="ECO:0000313" key="5">
    <source>
        <dbReference type="Proteomes" id="UP000249082"/>
    </source>
</evidence>
<evidence type="ECO:0000259" key="3">
    <source>
        <dbReference type="PROSITE" id="PS51186"/>
    </source>
</evidence>
<keyword evidence="2" id="KW-0012">Acyltransferase</keyword>
<accession>A0A2W5QPZ7</accession>
<dbReference type="Proteomes" id="UP000249082">
    <property type="component" value="Unassembled WGS sequence"/>
</dbReference>
<dbReference type="Gene3D" id="3.40.630.30">
    <property type="match status" value="1"/>
</dbReference>
<dbReference type="InterPro" id="IPR000182">
    <property type="entry name" value="GNAT_dom"/>
</dbReference>
<comment type="caution">
    <text evidence="4">The sequence shown here is derived from an EMBL/GenBank/DDBJ whole genome shotgun (WGS) entry which is preliminary data.</text>
</comment>
<sequence>MIRPGSPDDAPRALAIWRAAVEATHGFLSAEHKVEIAGQVAAMLPAVPLWIAEDADGTAQGFMVFAGGSIEALFVDPAVHGRGFGSALVAHALALEPQARVDANEQADNALPFYESRGFLRTGRSERDADGRAYPIIHLRHPGKTSA</sequence>
<dbReference type="PANTHER" id="PTHR43800">
    <property type="entry name" value="PEPTIDYL-LYSINE N-ACETYLTRANSFERASE YJAB"/>
    <property type="match status" value="1"/>
</dbReference>
<dbReference type="PROSITE" id="PS51186">
    <property type="entry name" value="GNAT"/>
    <property type="match status" value="1"/>
</dbReference>
<gene>
    <name evidence="4" type="ORF">DI555_16230</name>
</gene>
<evidence type="ECO:0000313" key="4">
    <source>
        <dbReference type="EMBL" id="PZQ53560.1"/>
    </source>
</evidence>
<evidence type="ECO:0000256" key="2">
    <source>
        <dbReference type="ARBA" id="ARBA00023315"/>
    </source>
</evidence>
<evidence type="ECO:0000256" key="1">
    <source>
        <dbReference type="ARBA" id="ARBA00022679"/>
    </source>
</evidence>
<dbReference type="Pfam" id="PF13508">
    <property type="entry name" value="Acetyltransf_7"/>
    <property type="match status" value="1"/>
</dbReference>
<proteinExistence type="predicted"/>
<protein>
    <submittedName>
        <fullName evidence="4">Acetyltransferase</fullName>
    </submittedName>
</protein>
<name>A0A2W5QPZ7_9SPHN</name>
<dbReference type="InterPro" id="IPR016181">
    <property type="entry name" value="Acyl_CoA_acyltransferase"/>
</dbReference>
<feature type="domain" description="N-acetyltransferase" evidence="3">
    <location>
        <begin position="1"/>
        <end position="141"/>
    </location>
</feature>
<dbReference type="SUPFAM" id="SSF55729">
    <property type="entry name" value="Acyl-CoA N-acyltransferases (Nat)"/>
    <property type="match status" value="1"/>
</dbReference>
<dbReference type="EMBL" id="QFPX01000014">
    <property type="protein sequence ID" value="PZQ53560.1"/>
    <property type="molecule type" value="Genomic_DNA"/>
</dbReference>